<dbReference type="InParanoid" id="A7RKX5"/>
<organism evidence="8 9">
    <name type="scientific">Nematostella vectensis</name>
    <name type="common">Starlet sea anemone</name>
    <dbReference type="NCBI Taxonomy" id="45351"/>
    <lineage>
        <taxon>Eukaryota</taxon>
        <taxon>Metazoa</taxon>
        <taxon>Cnidaria</taxon>
        <taxon>Anthozoa</taxon>
        <taxon>Hexacorallia</taxon>
        <taxon>Actiniaria</taxon>
        <taxon>Edwardsiidae</taxon>
        <taxon>Nematostella</taxon>
    </lineage>
</organism>
<keyword evidence="3 6" id="KW-0378">Hydrolase</keyword>
<dbReference type="GO" id="GO:0004252">
    <property type="term" value="F:serine-type endopeptidase activity"/>
    <property type="evidence" value="ECO:0000318"/>
    <property type="project" value="GO_Central"/>
</dbReference>
<dbReference type="FunFam" id="2.40.10.10:FF:000077">
    <property type="entry name" value="Predicted protein"/>
    <property type="match status" value="1"/>
</dbReference>
<dbReference type="GO" id="GO:0006508">
    <property type="term" value="P:proteolysis"/>
    <property type="evidence" value="ECO:0000318"/>
    <property type="project" value="GO_Central"/>
</dbReference>
<dbReference type="eggNOG" id="KOG3627">
    <property type="taxonomic scope" value="Eukaryota"/>
</dbReference>
<dbReference type="PRINTS" id="PR00722">
    <property type="entry name" value="CHYMOTRYPSIN"/>
</dbReference>
<keyword evidence="5" id="KW-1015">Disulfide bond</keyword>
<dbReference type="SUPFAM" id="SSF50494">
    <property type="entry name" value="Trypsin-like serine proteases"/>
    <property type="match status" value="1"/>
</dbReference>
<evidence type="ECO:0000313" key="9">
    <source>
        <dbReference type="Proteomes" id="UP000001593"/>
    </source>
</evidence>
<name>A7RKX5_NEMVE</name>
<dbReference type="PANTHER" id="PTHR24252">
    <property type="entry name" value="ACROSIN-RELATED"/>
    <property type="match status" value="1"/>
</dbReference>
<dbReference type="InterPro" id="IPR033116">
    <property type="entry name" value="TRYPSIN_SER"/>
</dbReference>
<reference evidence="8 9" key="1">
    <citation type="journal article" date="2007" name="Science">
        <title>Sea anemone genome reveals ancestral eumetazoan gene repertoire and genomic organization.</title>
        <authorList>
            <person name="Putnam N.H."/>
            <person name="Srivastava M."/>
            <person name="Hellsten U."/>
            <person name="Dirks B."/>
            <person name="Chapman J."/>
            <person name="Salamov A."/>
            <person name="Terry A."/>
            <person name="Shapiro H."/>
            <person name="Lindquist E."/>
            <person name="Kapitonov V.V."/>
            <person name="Jurka J."/>
            <person name="Genikhovich G."/>
            <person name="Grigoriev I.V."/>
            <person name="Lucas S.M."/>
            <person name="Steele R.E."/>
            <person name="Finnerty J.R."/>
            <person name="Technau U."/>
            <person name="Martindale M.Q."/>
            <person name="Rokhsar D.S."/>
        </authorList>
    </citation>
    <scope>NUCLEOTIDE SEQUENCE [LARGE SCALE GENOMIC DNA]</scope>
    <source>
        <strain evidence="9">CH2 X CH6</strain>
    </source>
</reference>
<dbReference type="Pfam" id="PF00089">
    <property type="entry name" value="Trypsin"/>
    <property type="match status" value="1"/>
</dbReference>
<feature type="domain" description="Peptidase S1" evidence="7">
    <location>
        <begin position="2"/>
        <end position="240"/>
    </location>
</feature>
<dbReference type="InterPro" id="IPR018114">
    <property type="entry name" value="TRYPSIN_HIS"/>
</dbReference>
<keyword evidence="4 6" id="KW-0720">Serine protease</keyword>
<dbReference type="Proteomes" id="UP000001593">
    <property type="component" value="Unassembled WGS sequence"/>
</dbReference>
<dbReference type="KEGG" id="nve:5519963"/>
<dbReference type="GO" id="GO:0005615">
    <property type="term" value="C:extracellular space"/>
    <property type="evidence" value="ECO:0000318"/>
    <property type="project" value="GO_Central"/>
</dbReference>
<dbReference type="InterPro" id="IPR009003">
    <property type="entry name" value="Peptidase_S1_PA"/>
</dbReference>
<evidence type="ECO:0000313" key="8">
    <source>
        <dbReference type="EMBL" id="EDO47836.1"/>
    </source>
</evidence>
<comment type="similarity">
    <text evidence="1">Belongs to the peptidase S1 family.</text>
</comment>
<dbReference type="EMBL" id="DS469517">
    <property type="protein sequence ID" value="EDO47836.1"/>
    <property type="molecule type" value="Genomic_DNA"/>
</dbReference>
<dbReference type="InterPro" id="IPR001314">
    <property type="entry name" value="Peptidase_S1A"/>
</dbReference>
<dbReference type="Gene3D" id="2.40.10.10">
    <property type="entry name" value="Trypsin-like serine proteases"/>
    <property type="match status" value="1"/>
</dbReference>
<evidence type="ECO:0000256" key="1">
    <source>
        <dbReference type="ARBA" id="ARBA00007664"/>
    </source>
</evidence>
<feature type="non-terminal residue" evidence="8">
    <location>
        <position position="1"/>
    </location>
</feature>
<dbReference type="PhylomeDB" id="A7RKX5"/>
<dbReference type="InterPro" id="IPR043504">
    <property type="entry name" value="Peptidase_S1_PA_chymotrypsin"/>
</dbReference>
<accession>A7RKX5</accession>
<dbReference type="PROSITE" id="PS00134">
    <property type="entry name" value="TRYPSIN_HIS"/>
    <property type="match status" value="1"/>
</dbReference>
<keyword evidence="9" id="KW-1185">Reference proteome</keyword>
<dbReference type="AlphaFoldDB" id="A7RKX5"/>
<dbReference type="PANTHER" id="PTHR24252:SF7">
    <property type="entry name" value="HYALIN"/>
    <property type="match status" value="1"/>
</dbReference>
<evidence type="ECO:0000256" key="2">
    <source>
        <dbReference type="ARBA" id="ARBA00022670"/>
    </source>
</evidence>
<dbReference type="SMART" id="SM00020">
    <property type="entry name" value="Tryp_SPc"/>
    <property type="match status" value="1"/>
</dbReference>
<dbReference type="HOGENOM" id="CLU_006842_0_4_1"/>
<dbReference type="PROSITE" id="PS50240">
    <property type="entry name" value="TRYPSIN_DOM"/>
    <property type="match status" value="1"/>
</dbReference>
<dbReference type="OrthoDB" id="5980400at2759"/>
<evidence type="ECO:0000256" key="4">
    <source>
        <dbReference type="ARBA" id="ARBA00022825"/>
    </source>
</evidence>
<evidence type="ECO:0000256" key="6">
    <source>
        <dbReference type="RuleBase" id="RU363034"/>
    </source>
</evidence>
<gene>
    <name evidence="8" type="ORF">NEMVEDRAFT_v1g85362</name>
</gene>
<protein>
    <recommendedName>
        <fullName evidence="7">Peptidase S1 domain-containing protein</fullName>
    </recommendedName>
</protein>
<evidence type="ECO:0000259" key="7">
    <source>
        <dbReference type="PROSITE" id="PS50240"/>
    </source>
</evidence>
<evidence type="ECO:0000256" key="5">
    <source>
        <dbReference type="ARBA" id="ARBA00023157"/>
    </source>
</evidence>
<dbReference type="STRING" id="45351.A7RKX5"/>
<sequence length="240" mass="25714">RIVGGTEAPINGWPWQAMLLRSPNGDQFCGGSLIDPGWVLTAAHCLVGEQPDSVVVRLGAHYRSNKTVGTEKDIKVAQIIPHKNYHSPIEMANDIALLKLENPANLVNGVGTVCLANNNTHLPVDEFGKCYITGWGSLSSGGAAPDRLMQASVPLVSKSRCDTGNYTGKIHESMLCAGLEQGGVDSCQGDSGGPLVCEDTNGRWHLEGVTSWGYGCAAPRMYGVYASVRYLRDWINGVMK</sequence>
<dbReference type="PROSITE" id="PS00135">
    <property type="entry name" value="TRYPSIN_SER"/>
    <property type="match status" value="1"/>
</dbReference>
<feature type="non-terminal residue" evidence="8">
    <location>
        <position position="240"/>
    </location>
</feature>
<keyword evidence="2 6" id="KW-0645">Protease</keyword>
<dbReference type="OMA" id="ICQDERE"/>
<proteinExistence type="inferred from homology"/>
<dbReference type="MEROPS" id="S01.439"/>
<dbReference type="InterPro" id="IPR001254">
    <property type="entry name" value="Trypsin_dom"/>
</dbReference>
<dbReference type="CDD" id="cd00190">
    <property type="entry name" value="Tryp_SPc"/>
    <property type="match status" value="1"/>
</dbReference>
<evidence type="ECO:0000256" key="3">
    <source>
        <dbReference type="ARBA" id="ARBA00022801"/>
    </source>
</evidence>